<dbReference type="Pfam" id="PF04149">
    <property type="entry name" value="DUF397"/>
    <property type="match status" value="1"/>
</dbReference>
<organism evidence="2 3">
    <name type="scientific">Streptomyces cuspidosporus</name>
    <dbReference type="NCBI Taxonomy" id="66882"/>
    <lineage>
        <taxon>Bacteria</taxon>
        <taxon>Bacillati</taxon>
        <taxon>Actinomycetota</taxon>
        <taxon>Actinomycetes</taxon>
        <taxon>Kitasatosporales</taxon>
        <taxon>Streptomycetaceae</taxon>
        <taxon>Streptomyces</taxon>
    </lineage>
</organism>
<dbReference type="EMBL" id="BAAASD010000026">
    <property type="protein sequence ID" value="GAA2357469.1"/>
    <property type="molecule type" value="Genomic_DNA"/>
</dbReference>
<keyword evidence="3" id="KW-1185">Reference proteome</keyword>
<accession>A0ABN3GRB1</accession>
<reference evidence="2 3" key="1">
    <citation type="journal article" date="2019" name="Int. J. Syst. Evol. Microbiol.">
        <title>The Global Catalogue of Microorganisms (GCM) 10K type strain sequencing project: providing services to taxonomists for standard genome sequencing and annotation.</title>
        <authorList>
            <consortium name="The Broad Institute Genomics Platform"/>
            <consortium name="The Broad Institute Genome Sequencing Center for Infectious Disease"/>
            <person name="Wu L."/>
            <person name="Ma J."/>
        </authorList>
    </citation>
    <scope>NUCLEOTIDE SEQUENCE [LARGE SCALE GENOMIC DNA]</scope>
    <source>
        <strain evidence="2 3">JCM 4316</strain>
    </source>
</reference>
<feature type="domain" description="DUF397" evidence="1">
    <location>
        <begin position="6"/>
        <end position="58"/>
    </location>
</feature>
<proteinExistence type="predicted"/>
<name>A0ABN3GRB1_9ACTN</name>
<dbReference type="RefSeq" id="WP_346176944.1">
    <property type="nucleotide sequence ID" value="NZ_BAAASD010000026.1"/>
</dbReference>
<dbReference type="Proteomes" id="UP001500253">
    <property type="component" value="Unassembled WGS sequence"/>
</dbReference>
<comment type="caution">
    <text evidence="2">The sequence shown here is derived from an EMBL/GenBank/DDBJ whole genome shotgun (WGS) entry which is preliminary data.</text>
</comment>
<evidence type="ECO:0000313" key="3">
    <source>
        <dbReference type="Proteomes" id="UP001500253"/>
    </source>
</evidence>
<gene>
    <name evidence="2" type="ORF">GCM10010246_53690</name>
</gene>
<protein>
    <submittedName>
        <fullName evidence="2">DUF397 domain-containing protein</fullName>
    </submittedName>
</protein>
<evidence type="ECO:0000259" key="1">
    <source>
        <dbReference type="Pfam" id="PF04149"/>
    </source>
</evidence>
<dbReference type="InterPro" id="IPR007278">
    <property type="entry name" value="DUF397"/>
</dbReference>
<sequence>MPSSTRWRKSSFSGGGDDNHCVELAVADGKVRLRESDTPATALTTTPGRLATFIRTVKAGALDDLS</sequence>
<evidence type="ECO:0000313" key="2">
    <source>
        <dbReference type="EMBL" id="GAA2357469.1"/>
    </source>
</evidence>